<dbReference type="InterPro" id="IPR005183">
    <property type="entry name" value="DUF305_CopM-like"/>
</dbReference>
<feature type="region of interest" description="Disordered" evidence="1">
    <location>
        <begin position="29"/>
        <end position="72"/>
    </location>
</feature>
<dbReference type="EMBL" id="CADCVM010000489">
    <property type="protein sequence ID" value="CAA9532015.1"/>
    <property type="molecule type" value="Genomic_DNA"/>
</dbReference>
<feature type="domain" description="DUF305" evidence="3">
    <location>
        <begin position="80"/>
        <end position="220"/>
    </location>
</feature>
<feature type="compositionally biased region" description="Basic and acidic residues" evidence="1">
    <location>
        <begin position="37"/>
        <end position="58"/>
    </location>
</feature>
<evidence type="ECO:0000259" key="3">
    <source>
        <dbReference type="Pfam" id="PF03713"/>
    </source>
</evidence>
<keyword evidence="2" id="KW-0732">Signal</keyword>
<evidence type="ECO:0000256" key="2">
    <source>
        <dbReference type="SAM" id="SignalP"/>
    </source>
</evidence>
<protein>
    <recommendedName>
        <fullName evidence="3">DUF305 domain-containing protein</fullName>
    </recommendedName>
</protein>
<dbReference type="Pfam" id="PF03713">
    <property type="entry name" value="DUF305"/>
    <property type="match status" value="1"/>
</dbReference>
<accession>A0A6J4TU30</accession>
<proteinExistence type="predicted"/>
<sequence length="228" mass="24669">MKHHKRLALAGLLAAVALTVAACSGAGGGAGGMDHGGTGKDDTAENGNDTRMKGKEHSGMNGGSGGTASGMLIENGRYSDKRFIDAMVPHHRGAVEMAEVALQNAEHEEIRQLAEDIVATQEAEIEELKKIRQEEFGTSRVPMDMDAGQMGNMGMMEDPRALADEKPFDEAFIGAMIPHHRSAIQMANVALEKSDNPRIEELAGEIVEAQEREISQMQAWRNEWYPEG</sequence>
<dbReference type="PANTHER" id="PTHR36933:SF1">
    <property type="entry name" value="SLL0788 PROTEIN"/>
    <property type="match status" value="1"/>
</dbReference>
<reference evidence="4" key="1">
    <citation type="submission" date="2020-02" db="EMBL/GenBank/DDBJ databases">
        <authorList>
            <person name="Meier V. D."/>
        </authorList>
    </citation>
    <scope>NUCLEOTIDE SEQUENCE</scope>
    <source>
        <strain evidence="4">AVDCRST_MAG05</strain>
    </source>
</reference>
<dbReference type="PANTHER" id="PTHR36933">
    <property type="entry name" value="SLL0788 PROTEIN"/>
    <property type="match status" value="1"/>
</dbReference>
<dbReference type="Gene3D" id="1.20.1260.10">
    <property type="match status" value="2"/>
</dbReference>
<evidence type="ECO:0000313" key="4">
    <source>
        <dbReference type="EMBL" id="CAA9532015.1"/>
    </source>
</evidence>
<evidence type="ECO:0000256" key="1">
    <source>
        <dbReference type="SAM" id="MobiDB-lite"/>
    </source>
</evidence>
<name>A0A6J4TU30_9ACTN</name>
<organism evidence="4">
    <name type="scientific">uncultured Rubrobacteraceae bacterium</name>
    <dbReference type="NCBI Taxonomy" id="349277"/>
    <lineage>
        <taxon>Bacteria</taxon>
        <taxon>Bacillati</taxon>
        <taxon>Actinomycetota</taxon>
        <taxon>Rubrobacteria</taxon>
        <taxon>Rubrobacterales</taxon>
        <taxon>Rubrobacteraceae</taxon>
        <taxon>environmental samples</taxon>
    </lineage>
</organism>
<dbReference type="PROSITE" id="PS51257">
    <property type="entry name" value="PROKAR_LIPOPROTEIN"/>
    <property type="match status" value="1"/>
</dbReference>
<dbReference type="AlphaFoldDB" id="A0A6J4TU30"/>
<feature type="chain" id="PRO_5039435250" description="DUF305 domain-containing protein" evidence="2">
    <location>
        <begin position="23"/>
        <end position="228"/>
    </location>
</feature>
<feature type="signal peptide" evidence="2">
    <location>
        <begin position="1"/>
        <end position="22"/>
    </location>
</feature>
<dbReference type="InterPro" id="IPR012347">
    <property type="entry name" value="Ferritin-like"/>
</dbReference>
<gene>
    <name evidence="4" type="ORF">AVDCRST_MAG05-4512</name>
</gene>